<organism evidence="1 2">
    <name type="scientific">Paractinoplanes bogorensis</name>
    <dbReference type="NCBI Taxonomy" id="1610840"/>
    <lineage>
        <taxon>Bacteria</taxon>
        <taxon>Bacillati</taxon>
        <taxon>Actinomycetota</taxon>
        <taxon>Actinomycetes</taxon>
        <taxon>Micromonosporales</taxon>
        <taxon>Micromonosporaceae</taxon>
        <taxon>Paractinoplanes</taxon>
    </lineage>
</organism>
<dbReference type="RefSeq" id="WP_215788156.1">
    <property type="nucleotide sequence ID" value="NZ_JAHKKG010000005.1"/>
</dbReference>
<keyword evidence="2" id="KW-1185">Reference proteome</keyword>
<name>A0ABS5YNA7_9ACTN</name>
<protein>
    <submittedName>
        <fullName evidence="1">Uncharacterized protein</fullName>
    </submittedName>
</protein>
<reference evidence="1 2" key="1">
    <citation type="submission" date="2021-06" db="EMBL/GenBank/DDBJ databases">
        <title>Actinoplanes lichenicola sp. nov., and Actinoplanes ovalisporus sp. nov., isolated from lichen in Thailand.</title>
        <authorList>
            <person name="Saeng-In P."/>
            <person name="Kanchanasin P."/>
            <person name="Yuki M."/>
            <person name="Kudo T."/>
            <person name="Ohkuma M."/>
            <person name="Phongsopitanun W."/>
            <person name="Tanasupawat S."/>
        </authorList>
    </citation>
    <scope>NUCLEOTIDE SEQUENCE [LARGE SCALE GENOMIC DNA]</scope>
    <source>
        <strain evidence="1 2">NBRC 110975</strain>
    </source>
</reference>
<dbReference type="Proteomes" id="UP001519654">
    <property type="component" value="Unassembled WGS sequence"/>
</dbReference>
<dbReference type="PROSITE" id="PS51257">
    <property type="entry name" value="PROKAR_LIPOPROTEIN"/>
    <property type="match status" value="1"/>
</dbReference>
<gene>
    <name evidence="1" type="ORF">KOI35_15700</name>
</gene>
<comment type="caution">
    <text evidence="1">The sequence shown here is derived from an EMBL/GenBank/DDBJ whole genome shotgun (WGS) entry which is preliminary data.</text>
</comment>
<dbReference type="EMBL" id="JAHKKG010000005">
    <property type="protein sequence ID" value="MBU2664947.1"/>
    <property type="molecule type" value="Genomic_DNA"/>
</dbReference>
<proteinExistence type="predicted"/>
<evidence type="ECO:0000313" key="1">
    <source>
        <dbReference type="EMBL" id="MBU2664947.1"/>
    </source>
</evidence>
<sequence length="67" mass="7233">MATQHRLTATVTPGGILFACEDDLCGRRLVIDRETGEMVVIDHGDRAARHSGAAGGVRLHDPRIAIR</sequence>
<evidence type="ECO:0000313" key="2">
    <source>
        <dbReference type="Proteomes" id="UP001519654"/>
    </source>
</evidence>
<accession>A0ABS5YNA7</accession>